<sequence>MLAYNFITFLLLIPLVIWFTDRGLKYSLIILAVPYLIGFVYISIIWSLANVVSLLEDLKGYNAIKKSKALLKGKRLLASSLFVLIFLPVVVVQIAFLIIDLVVYEEGLRWLFSPEKVGTLYAILTSGLILLVLIPLGLIIQTIVYFVCKSYHHESIDKSYLANRLEFFLPAAAQVQQVETNV</sequence>
<organism evidence="2 3">
    <name type="scientific">Aquilegia coerulea</name>
    <name type="common">Rocky mountain columbine</name>
    <dbReference type="NCBI Taxonomy" id="218851"/>
    <lineage>
        <taxon>Eukaryota</taxon>
        <taxon>Viridiplantae</taxon>
        <taxon>Streptophyta</taxon>
        <taxon>Embryophyta</taxon>
        <taxon>Tracheophyta</taxon>
        <taxon>Spermatophyta</taxon>
        <taxon>Magnoliopsida</taxon>
        <taxon>Ranunculales</taxon>
        <taxon>Ranunculaceae</taxon>
        <taxon>Thalictroideae</taxon>
        <taxon>Aquilegia</taxon>
    </lineage>
</organism>
<dbReference type="OrthoDB" id="1908649at2759"/>
<keyword evidence="1" id="KW-0812">Transmembrane</keyword>
<dbReference type="PANTHER" id="PTHR33133">
    <property type="entry name" value="OS08G0107100 PROTEIN-RELATED"/>
    <property type="match status" value="1"/>
</dbReference>
<dbReference type="Proteomes" id="UP000230069">
    <property type="component" value="Unassembled WGS sequence"/>
</dbReference>
<proteinExistence type="predicted"/>
<keyword evidence="3" id="KW-1185">Reference proteome</keyword>
<feature type="transmembrane region" description="Helical" evidence="1">
    <location>
        <begin position="32"/>
        <end position="55"/>
    </location>
</feature>
<feature type="transmembrane region" description="Helical" evidence="1">
    <location>
        <begin position="76"/>
        <end position="99"/>
    </location>
</feature>
<dbReference type="AlphaFoldDB" id="A0A2G5CMU6"/>
<keyword evidence="1" id="KW-0472">Membrane</keyword>
<evidence type="ECO:0000313" key="3">
    <source>
        <dbReference type="Proteomes" id="UP000230069"/>
    </source>
</evidence>
<name>A0A2G5CMU6_AQUCA</name>
<dbReference type="EMBL" id="KZ305061">
    <property type="protein sequence ID" value="PIA32613.1"/>
    <property type="molecule type" value="Genomic_DNA"/>
</dbReference>
<dbReference type="InParanoid" id="A0A2G5CMU6"/>
<dbReference type="PANTHER" id="PTHR33133:SF5">
    <property type="entry name" value="OS08G0107100 PROTEIN"/>
    <property type="match status" value="1"/>
</dbReference>
<feature type="transmembrane region" description="Helical" evidence="1">
    <location>
        <begin position="119"/>
        <end position="148"/>
    </location>
</feature>
<evidence type="ECO:0000313" key="2">
    <source>
        <dbReference type="EMBL" id="PIA32613.1"/>
    </source>
</evidence>
<keyword evidence="1" id="KW-1133">Transmembrane helix</keyword>
<evidence type="ECO:0000256" key="1">
    <source>
        <dbReference type="SAM" id="Phobius"/>
    </source>
</evidence>
<accession>A0A2G5CMU6</accession>
<protein>
    <submittedName>
        <fullName evidence="2">Uncharacterized protein</fullName>
    </submittedName>
</protein>
<dbReference type="STRING" id="218851.A0A2G5CMU6"/>
<gene>
    <name evidence="2" type="ORF">AQUCO_04400064v1</name>
</gene>
<reference evidence="2 3" key="1">
    <citation type="submission" date="2017-09" db="EMBL/GenBank/DDBJ databases">
        <title>WGS assembly of Aquilegia coerulea Goldsmith.</title>
        <authorList>
            <person name="Hodges S."/>
            <person name="Kramer E."/>
            <person name="Nordborg M."/>
            <person name="Tomkins J."/>
            <person name="Borevitz J."/>
            <person name="Derieg N."/>
            <person name="Yan J."/>
            <person name="Mihaltcheva S."/>
            <person name="Hayes R.D."/>
            <person name="Rokhsar D."/>
        </authorList>
    </citation>
    <scope>NUCLEOTIDE SEQUENCE [LARGE SCALE GENOMIC DNA]</scope>
    <source>
        <strain evidence="3">cv. Goldsmith</strain>
    </source>
</reference>